<accession>A0A562B236</accession>
<keyword evidence="3" id="KW-1185">Reference proteome</keyword>
<evidence type="ECO:0000256" key="1">
    <source>
        <dbReference type="SAM" id="SignalP"/>
    </source>
</evidence>
<protein>
    <recommendedName>
        <fullName evidence="4">Copper resistance protein CopQ</fullName>
    </recommendedName>
</protein>
<dbReference type="Proteomes" id="UP000318141">
    <property type="component" value="Unassembled WGS sequence"/>
</dbReference>
<evidence type="ECO:0008006" key="4">
    <source>
        <dbReference type="Google" id="ProtNLM"/>
    </source>
</evidence>
<keyword evidence="1" id="KW-0732">Signal</keyword>
<dbReference type="OrthoDB" id="8966401at2"/>
<dbReference type="EMBL" id="VLJN01000066">
    <property type="protein sequence ID" value="TWG78970.1"/>
    <property type="molecule type" value="Genomic_DNA"/>
</dbReference>
<sequence>MTARQATRFLSALAVALAAAGAVQAAPVTGSPDAYDYSFRAAPSAFTDGARGRDAFTDGARSGKFDVFTEGARTLAGLDRVGVSATPGRAYDVYTDGARGRDVFTDGARGGSVDVFTEGARSVA</sequence>
<comment type="caution">
    <text evidence="2">The sequence shown here is derived from an EMBL/GenBank/DDBJ whole genome shotgun (WGS) entry which is preliminary data.</text>
</comment>
<gene>
    <name evidence="2" type="ORF">L602_000800000390</name>
</gene>
<dbReference type="AlphaFoldDB" id="A0A562B236"/>
<name>A0A562B236_9BURK</name>
<organism evidence="2 3">
    <name type="scientific">Cupriavidus gilardii J11</name>
    <dbReference type="NCBI Taxonomy" id="936133"/>
    <lineage>
        <taxon>Bacteria</taxon>
        <taxon>Pseudomonadati</taxon>
        <taxon>Pseudomonadota</taxon>
        <taxon>Betaproteobacteria</taxon>
        <taxon>Burkholderiales</taxon>
        <taxon>Burkholderiaceae</taxon>
        <taxon>Cupriavidus</taxon>
    </lineage>
</organism>
<feature type="chain" id="PRO_5021954929" description="Copper resistance protein CopQ" evidence="1">
    <location>
        <begin position="26"/>
        <end position="124"/>
    </location>
</feature>
<evidence type="ECO:0000313" key="3">
    <source>
        <dbReference type="Proteomes" id="UP000318141"/>
    </source>
</evidence>
<feature type="signal peptide" evidence="1">
    <location>
        <begin position="1"/>
        <end position="25"/>
    </location>
</feature>
<evidence type="ECO:0000313" key="2">
    <source>
        <dbReference type="EMBL" id="TWG78970.1"/>
    </source>
</evidence>
<proteinExistence type="predicted"/>
<reference evidence="2 3" key="1">
    <citation type="submission" date="2019-07" db="EMBL/GenBank/DDBJ databases">
        <title>Genome sequencing of lignin-degrading bacterial isolates.</title>
        <authorList>
            <person name="Gladden J."/>
        </authorList>
    </citation>
    <scope>NUCLEOTIDE SEQUENCE [LARGE SCALE GENOMIC DNA]</scope>
    <source>
        <strain evidence="2 3">J11</strain>
    </source>
</reference>